<proteinExistence type="predicted"/>
<dbReference type="AlphaFoldDB" id="A0A0P1F1A2"/>
<accession>A0A0P1F1A2</accession>
<gene>
    <name evidence="1" type="ORF">THS5294_02592</name>
</gene>
<sequence length="47" mass="4761">MGSLGAGLCAGFRADVTRIAGVMDDVAFRRCGVQGFEGWPAGQGCGL</sequence>
<evidence type="ECO:0000313" key="1">
    <source>
        <dbReference type="EMBL" id="CUH61289.1"/>
    </source>
</evidence>
<dbReference type="EMBL" id="CYRX01000031">
    <property type="protein sequence ID" value="CUH61289.1"/>
    <property type="molecule type" value="Genomic_DNA"/>
</dbReference>
<name>A0A0P1F1A2_9RHOB</name>
<organism evidence="1 2">
    <name type="scientific">Thalassobacter stenotrophicus</name>
    <dbReference type="NCBI Taxonomy" id="266809"/>
    <lineage>
        <taxon>Bacteria</taxon>
        <taxon>Pseudomonadati</taxon>
        <taxon>Pseudomonadota</taxon>
        <taxon>Alphaproteobacteria</taxon>
        <taxon>Rhodobacterales</taxon>
        <taxon>Roseobacteraceae</taxon>
        <taxon>Thalassobacter</taxon>
    </lineage>
</organism>
<evidence type="ECO:0000313" key="2">
    <source>
        <dbReference type="Proteomes" id="UP000051298"/>
    </source>
</evidence>
<protein>
    <submittedName>
        <fullName evidence="1">Uncharacterized protein</fullName>
    </submittedName>
</protein>
<reference evidence="1 2" key="1">
    <citation type="submission" date="2015-09" db="EMBL/GenBank/DDBJ databases">
        <authorList>
            <consortium name="Swine Surveillance"/>
        </authorList>
    </citation>
    <scope>NUCLEOTIDE SEQUENCE [LARGE SCALE GENOMIC DNA]</scope>
    <source>
        <strain evidence="1 2">CECT 5294</strain>
    </source>
</reference>
<dbReference type="Proteomes" id="UP000051298">
    <property type="component" value="Unassembled WGS sequence"/>
</dbReference>